<feature type="transmembrane region" description="Helical" evidence="2">
    <location>
        <begin position="143"/>
        <end position="161"/>
    </location>
</feature>
<keyword evidence="2" id="KW-0472">Membrane</keyword>
<feature type="transmembrane region" description="Helical" evidence="2">
    <location>
        <begin position="233"/>
        <end position="255"/>
    </location>
</feature>
<feature type="transmembrane region" description="Helical" evidence="2">
    <location>
        <begin position="42"/>
        <end position="62"/>
    </location>
</feature>
<evidence type="ECO:0000256" key="2">
    <source>
        <dbReference type="SAM" id="Phobius"/>
    </source>
</evidence>
<sequence length="279" mass="28571">MSAVDDGATDVDAQTPTTPRDRRLTATGLLGDAARRAGRSPVLLLPFLVAGLVLAGVDYLRVRDPVPVQVTPYSLSEGFTVRASLYPTGTSRTTTALDALVDLKLQYLAWVVGLELLSVLAVVVAGGVVVARVTDVPLSVGSVVRYGAFVVALAAVPSVNFSGASAVVGLVLLVPAYYVSVRLFALPALLIRGDGFRTAARRSWTLVAGIGWSVFGLLVALGVVYSLSALVPVVGPALSTTVAGTLHAVALGLLVDRARSGLNAAGASNATTNPANPSD</sequence>
<keyword evidence="2" id="KW-0812">Transmembrane</keyword>
<reference evidence="4" key="1">
    <citation type="submission" date="2016-10" db="EMBL/GenBank/DDBJ databases">
        <authorList>
            <person name="Varghese N."/>
            <person name="Submissions S."/>
        </authorList>
    </citation>
    <scope>NUCLEOTIDE SEQUENCE [LARGE SCALE GENOMIC DNA]</scope>
    <source>
        <strain evidence="4">CGMCC 1.10121</strain>
    </source>
</reference>
<feature type="region of interest" description="Disordered" evidence="1">
    <location>
        <begin position="1"/>
        <end position="22"/>
    </location>
</feature>
<dbReference type="AlphaFoldDB" id="A0A1H8SK67"/>
<evidence type="ECO:0000256" key="1">
    <source>
        <dbReference type="SAM" id="MobiDB-lite"/>
    </source>
</evidence>
<accession>A0A1H8SK67</accession>
<evidence type="ECO:0000313" key="4">
    <source>
        <dbReference type="Proteomes" id="UP000199126"/>
    </source>
</evidence>
<proteinExistence type="predicted"/>
<feature type="transmembrane region" description="Helical" evidence="2">
    <location>
        <begin position="203"/>
        <end position="227"/>
    </location>
</feature>
<feature type="transmembrane region" description="Helical" evidence="2">
    <location>
        <begin position="167"/>
        <end position="191"/>
    </location>
</feature>
<dbReference type="EMBL" id="FODV01000005">
    <property type="protein sequence ID" value="SEO78916.1"/>
    <property type="molecule type" value="Genomic_DNA"/>
</dbReference>
<evidence type="ECO:0000313" key="3">
    <source>
        <dbReference type="EMBL" id="SEO78916.1"/>
    </source>
</evidence>
<dbReference type="Proteomes" id="UP000199126">
    <property type="component" value="Unassembled WGS sequence"/>
</dbReference>
<protein>
    <submittedName>
        <fullName evidence="3">Uncharacterized protein</fullName>
    </submittedName>
</protein>
<keyword evidence="2" id="KW-1133">Transmembrane helix</keyword>
<feature type="transmembrane region" description="Helical" evidence="2">
    <location>
        <begin position="107"/>
        <end position="131"/>
    </location>
</feature>
<organism evidence="3 4">
    <name type="scientific">Halogranum amylolyticum</name>
    <dbReference type="NCBI Taxonomy" id="660520"/>
    <lineage>
        <taxon>Archaea</taxon>
        <taxon>Methanobacteriati</taxon>
        <taxon>Methanobacteriota</taxon>
        <taxon>Stenosarchaea group</taxon>
        <taxon>Halobacteria</taxon>
        <taxon>Halobacteriales</taxon>
        <taxon>Haloferacaceae</taxon>
    </lineage>
</organism>
<dbReference type="OrthoDB" id="386342at2157"/>
<dbReference type="RefSeq" id="WP_089824220.1">
    <property type="nucleotide sequence ID" value="NZ_FODV01000005.1"/>
</dbReference>
<name>A0A1H8SK67_9EURY</name>
<gene>
    <name evidence="3" type="ORF">SAMN04487948_105150</name>
</gene>
<keyword evidence="4" id="KW-1185">Reference proteome</keyword>